<keyword evidence="7" id="KW-0460">Magnesium</keyword>
<dbReference type="GO" id="GO:0016779">
    <property type="term" value="F:nucleotidyltransferase activity"/>
    <property type="evidence" value="ECO:0007669"/>
    <property type="project" value="UniProtKB-KW"/>
</dbReference>
<dbReference type="Proteomes" id="UP000324479">
    <property type="component" value="Unassembled WGS sequence"/>
</dbReference>
<dbReference type="Pfam" id="PF01743">
    <property type="entry name" value="PolyA_pol"/>
    <property type="match status" value="1"/>
</dbReference>
<dbReference type="PANTHER" id="PTHR46173:SF1">
    <property type="entry name" value="CCA TRNA NUCLEOTIDYLTRANSFERASE 1, MITOCHONDRIAL"/>
    <property type="match status" value="1"/>
</dbReference>
<evidence type="ECO:0000256" key="8">
    <source>
        <dbReference type="RuleBase" id="RU003953"/>
    </source>
</evidence>
<keyword evidence="5" id="KW-0479">Metal-binding</keyword>
<dbReference type="EMBL" id="VWOX01000012">
    <property type="protein sequence ID" value="KAA5540637.1"/>
    <property type="molecule type" value="Genomic_DNA"/>
</dbReference>
<dbReference type="AlphaFoldDB" id="A0A5M6CZG9"/>
<keyword evidence="6" id="KW-0547">Nucleotide-binding</keyword>
<feature type="region of interest" description="Disordered" evidence="9">
    <location>
        <begin position="92"/>
        <end position="142"/>
    </location>
</feature>
<dbReference type="InterPro" id="IPR043519">
    <property type="entry name" value="NT_sf"/>
</dbReference>
<feature type="domain" description="tRNA nucleotidyltransferase/poly(A) polymerase RNA and SrmB- binding" evidence="11">
    <location>
        <begin position="213"/>
        <end position="273"/>
    </location>
</feature>
<comment type="cofactor">
    <cofactor evidence="1">
        <name>Mg(2+)</name>
        <dbReference type="ChEBI" id="CHEBI:18420"/>
    </cofactor>
</comment>
<feature type="compositionally biased region" description="Basic and acidic residues" evidence="9">
    <location>
        <begin position="128"/>
        <end position="142"/>
    </location>
</feature>
<evidence type="ECO:0000259" key="10">
    <source>
        <dbReference type="Pfam" id="PF01743"/>
    </source>
</evidence>
<dbReference type="Gene3D" id="1.10.3090.10">
    <property type="entry name" value="cca-adding enzyme, domain 2"/>
    <property type="match status" value="1"/>
</dbReference>
<keyword evidence="3" id="KW-0819">tRNA processing</keyword>
<comment type="similarity">
    <text evidence="8">Belongs to the tRNA nucleotidyltransferase/poly(A) polymerase family.</text>
</comment>
<keyword evidence="4" id="KW-0548">Nucleotidyltransferase</keyword>
<evidence type="ECO:0000256" key="4">
    <source>
        <dbReference type="ARBA" id="ARBA00022695"/>
    </source>
</evidence>
<dbReference type="GO" id="GO:0046872">
    <property type="term" value="F:metal ion binding"/>
    <property type="evidence" value="ECO:0007669"/>
    <property type="project" value="UniProtKB-KW"/>
</dbReference>
<comment type="caution">
    <text evidence="12">The sequence shown here is derived from an EMBL/GenBank/DDBJ whole genome shotgun (WGS) entry which is preliminary data.</text>
</comment>
<dbReference type="PANTHER" id="PTHR46173">
    <property type="entry name" value="CCA TRNA NUCLEOTIDYLTRANSFERASE 1, MITOCHONDRIAL"/>
    <property type="match status" value="1"/>
</dbReference>
<protein>
    <submittedName>
        <fullName evidence="12">CCA tRNA nucleotidyltransferase</fullName>
    </submittedName>
</protein>
<evidence type="ECO:0000256" key="6">
    <source>
        <dbReference type="ARBA" id="ARBA00022741"/>
    </source>
</evidence>
<evidence type="ECO:0000313" key="13">
    <source>
        <dbReference type="Proteomes" id="UP000324479"/>
    </source>
</evidence>
<dbReference type="InterPro" id="IPR050264">
    <property type="entry name" value="Bact_CCA-adding_enz_type3_sf"/>
</dbReference>
<dbReference type="Gene3D" id="3.30.460.10">
    <property type="entry name" value="Beta Polymerase, domain 2"/>
    <property type="match status" value="1"/>
</dbReference>
<feature type="compositionally biased region" description="Pro residues" evidence="9">
    <location>
        <begin position="106"/>
        <end position="119"/>
    </location>
</feature>
<evidence type="ECO:0000256" key="3">
    <source>
        <dbReference type="ARBA" id="ARBA00022694"/>
    </source>
</evidence>
<keyword evidence="2 8" id="KW-0808">Transferase</keyword>
<dbReference type="InterPro" id="IPR002646">
    <property type="entry name" value="PolA_pol_head_dom"/>
</dbReference>
<dbReference type="SUPFAM" id="SSF81301">
    <property type="entry name" value="Nucleotidyltransferase"/>
    <property type="match status" value="1"/>
</dbReference>
<evidence type="ECO:0000256" key="9">
    <source>
        <dbReference type="SAM" id="MobiDB-lite"/>
    </source>
</evidence>
<sequence>MTHESLFLPSQENASSDTRAAYAEAIRICRRLRDAGHIAYFAGGCVRDALLGRTPKDFDVATDATPDRVREVFGFRRTLAFGASFGVIGVLPEKRRQKSPRSPSDDGPPPTHSPPPGPSPTEVATFRSDGDYSDGRRPDRVHYGDARHDALRRDFTINGLFFDPATEDVIDFVGGRSDLNRRILRTIGVPAERFDEDKLRMLRAVRFAATLELTLDDQTQLEIVKRAAEIALVSPERVGAEMRRVVVSPHATKGLRLLAGCGLDRRVMPALDRADFSKLHEVLSHRPSLHFESSLALILHSIASDGDRPWETLLSDLASRWRLSNEEIRRVRTALRDWKVVADSEHLPWSRVQPVLIDRDAHFTLDVASAIQAAKGDSLRGVARSRQATEWPAEKLAPPPLVTGDMLRQAGYRPGPQFREWLQAVRDRQLDGKLQDAEQALDFVRQLAKAT</sequence>
<dbReference type="GO" id="GO:0000049">
    <property type="term" value="F:tRNA binding"/>
    <property type="evidence" value="ECO:0007669"/>
    <property type="project" value="TreeGrafter"/>
</dbReference>
<proteinExistence type="inferred from homology"/>
<name>A0A5M6CZG9_9BACT</name>
<evidence type="ECO:0000256" key="7">
    <source>
        <dbReference type="ARBA" id="ARBA00022842"/>
    </source>
</evidence>
<keyword evidence="8" id="KW-0694">RNA-binding</keyword>
<reference evidence="12 13" key="1">
    <citation type="submission" date="2019-08" db="EMBL/GenBank/DDBJ databases">
        <authorList>
            <person name="Dhanesh K."/>
            <person name="Kumar G."/>
            <person name="Sasikala C."/>
            <person name="Venkata Ramana C."/>
        </authorList>
    </citation>
    <scope>NUCLEOTIDE SEQUENCE [LARGE SCALE GENOMIC DNA]</scope>
    <source>
        <strain evidence="12 13">JC645</strain>
    </source>
</reference>
<evidence type="ECO:0000259" key="11">
    <source>
        <dbReference type="Pfam" id="PF12627"/>
    </source>
</evidence>
<organism evidence="12 13">
    <name type="scientific">Roseiconus nitratireducens</name>
    <dbReference type="NCBI Taxonomy" id="2605748"/>
    <lineage>
        <taxon>Bacteria</taxon>
        <taxon>Pseudomonadati</taxon>
        <taxon>Planctomycetota</taxon>
        <taxon>Planctomycetia</taxon>
        <taxon>Pirellulales</taxon>
        <taxon>Pirellulaceae</taxon>
        <taxon>Roseiconus</taxon>
    </lineage>
</organism>
<dbReference type="SUPFAM" id="SSF81891">
    <property type="entry name" value="Poly A polymerase C-terminal region-like"/>
    <property type="match status" value="1"/>
</dbReference>
<evidence type="ECO:0000256" key="2">
    <source>
        <dbReference type="ARBA" id="ARBA00022679"/>
    </source>
</evidence>
<dbReference type="InterPro" id="IPR032828">
    <property type="entry name" value="PolyA_RNA-bd"/>
</dbReference>
<feature type="domain" description="Poly A polymerase head" evidence="10">
    <location>
        <begin position="39"/>
        <end position="185"/>
    </location>
</feature>
<dbReference type="GO" id="GO:0000166">
    <property type="term" value="F:nucleotide binding"/>
    <property type="evidence" value="ECO:0007669"/>
    <property type="project" value="UniProtKB-KW"/>
</dbReference>
<keyword evidence="13" id="KW-1185">Reference proteome</keyword>
<dbReference type="Pfam" id="PF12627">
    <property type="entry name" value="PolyA_pol_RNAbd"/>
    <property type="match status" value="1"/>
</dbReference>
<accession>A0A5M6CZG9</accession>
<evidence type="ECO:0000256" key="1">
    <source>
        <dbReference type="ARBA" id="ARBA00001946"/>
    </source>
</evidence>
<evidence type="ECO:0000313" key="12">
    <source>
        <dbReference type="EMBL" id="KAA5540637.1"/>
    </source>
</evidence>
<dbReference type="CDD" id="cd05398">
    <property type="entry name" value="NT_ClassII-CCAase"/>
    <property type="match status" value="1"/>
</dbReference>
<evidence type="ECO:0000256" key="5">
    <source>
        <dbReference type="ARBA" id="ARBA00022723"/>
    </source>
</evidence>
<dbReference type="GO" id="GO:0008033">
    <property type="term" value="P:tRNA processing"/>
    <property type="evidence" value="ECO:0007669"/>
    <property type="project" value="UniProtKB-KW"/>
</dbReference>
<gene>
    <name evidence="12" type="ORF">FYK55_19780</name>
</gene>
<dbReference type="RefSeq" id="WP_150078203.1">
    <property type="nucleotide sequence ID" value="NZ_VWOX01000012.1"/>
</dbReference>